<dbReference type="PATRIC" id="fig|1125712.3.peg.866"/>
<dbReference type="EMBL" id="AWEZ01000037">
    <property type="protein sequence ID" value="ERL09052.1"/>
    <property type="molecule type" value="Genomic_DNA"/>
</dbReference>
<evidence type="ECO:0000313" key="1">
    <source>
        <dbReference type="EMBL" id="ERL09052.1"/>
    </source>
</evidence>
<dbReference type="STRING" id="1125712.HMPREF1316_2098"/>
<keyword evidence="2" id="KW-1185">Reference proteome</keyword>
<dbReference type="AlphaFoldDB" id="U2V139"/>
<evidence type="ECO:0000313" key="2">
    <source>
        <dbReference type="Proteomes" id="UP000016638"/>
    </source>
</evidence>
<name>U2V139_9ACTN</name>
<reference evidence="1 2" key="1">
    <citation type="submission" date="2013-08" db="EMBL/GenBank/DDBJ databases">
        <authorList>
            <person name="Durkin A.S."/>
            <person name="Haft D.R."/>
            <person name="McCorrison J."/>
            <person name="Torralba M."/>
            <person name="Gillis M."/>
            <person name="Haft D.H."/>
            <person name="Methe B."/>
            <person name="Sutton G."/>
            <person name="Nelson K.E."/>
        </authorList>
    </citation>
    <scope>NUCLEOTIDE SEQUENCE [LARGE SCALE GENOMIC DNA]</scope>
    <source>
        <strain evidence="1 2">F0195</strain>
    </source>
</reference>
<dbReference type="Proteomes" id="UP000016638">
    <property type="component" value="Unassembled WGS sequence"/>
</dbReference>
<accession>U2V139</accession>
<protein>
    <submittedName>
        <fullName evidence="1">Uncharacterized protein</fullName>
    </submittedName>
</protein>
<proteinExistence type="predicted"/>
<comment type="caution">
    <text evidence="1">The sequence shown here is derived from an EMBL/GenBank/DDBJ whole genome shotgun (WGS) entry which is preliminary data.</text>
</comment>
<sequence>MRASGPWHTRGHACRIDGHHAHGCLSRGTADLAGRTLVINLLGSSKAACEDTRVVLGAIGCGLRMLRGGPVDCAVRSGRDGQPCV</sequence>
<gene>
    <name evidence="1" type="ORF">HMPREF1316_2098</name>
</gene>
<organism evidence="1 2">
    <name type="scientific">Olsenella profusa F0195</name>
    <dbReference type="NCBI Taxonomy" id="1125712"/>
    <lineage>
        <taxon>Bacteria</taxon>
        <taxon>Bacillati</taxon>
        <taxon>Actinomycetota</taxon>
        <taxon>Coriobacteriia</taxon>
        <taxon>Coriobacteriales</taxon>
        <taxon>Atopobiaceae</taxon>
        <taxon>Olsenella</taxon>
    </lineage>
</organism>